<keyword evidence="5" id="KW-0732">Signal</keyword>
<dbReference type="PANTHER" id="PTHR24028:SF133">
    <property type="entry name" value="PROTOCADHERIN ALPHA-4"/>
    <property type="match status" value="1"/>
</dbReference>
<keyword evidence="11" id="KW-0325">Glycoprotein</keyword>
<evidence type="ECO:0000313" key="15">
    <source>
        <dbReference type="EMBL" id="KAG9490956.1"/>
    </source>
</evidence>
<keyword evidence="6" id="KW-0677">Repeat</keyword>
<comment type="subcellular location">
    <subcellularLocation>
        <location evidence="2">Cell membrane</location>
        <topology evidence="2">Single-pass type I membrane protein</topology>
    </subcellularLocation>
</comment>
<dbReference type="FunFam" id="2.60.40.60:FF:000001">
    <property type="entry name" value="Protocadherin alpha 2"/>
    <property type="match status" value="1"/>
</dbReference>
<dbReference type="InterPro" id="IPR050174">
    <property type="entry name" value="Protocadherin/Cadherin-CA"/>
</dbReference>
<name>A0A8J6KG53_ELECQ</name>
<evidence type="ECO:0000256" key="4">
    <source>
        <dbReference type="ARBA" id="ARBA00022692"/>
    </source>
</evidence>
<dbReference type="EMBL" id="WNTK01000002">
    <property type="protein sequence ID" value="KAG9490956.1"/>
    <property type="molecule type" value="Genomic_DNA"/>
</dbReference>
<evidence type="ECO:0000256" key="6">
    <source>
        <dbReference type="ARBA" id="ARBA00022737"/>
    </source>
</evidence>
<evidence type="ECO:0000256" key="13">
    <source>
        <dbReference type="SAM" id="Phobius"/>
    </source>
</evidence>
<dbReference type="Gene3D" id="2.60.40.60">
    <property type="entry name" value="Cadherins"/>
    <property type="match status" value="6"/>
</dbReference>
<protein>
    <recommendedName>
        <fullName evidence="14">Cadherin domain-containing protein</fullName>
    </recommendedName>
</protein>
<feature type="domain" description="Cadherin" evidence="14">
    <location>
        <begin position="330"/>
        <end position="434"/>
    </location>
</feature>
<dbReference type="Pfam" id="PF00028">
    <property type="entry name" value="Cadherin"/>
    <property type="match status" value="5"/>
</dbReference>
<evidence type="ECO:0000256" key="10">
    <source>
        <dbReference type="ARBA" id="ARBA00023136"/>
    </source>
</evidence>
<dbReference type="InterPro" id="IPR015919">
    <property type="entry name" value="Cadherin-like_sf"/>
</dbReference>
<comment type="function">
    <text evidence="1">Potential calcium-dependent cell-adhesion protein. May be involved in the establishment and maintenance of specific neuronal connections in the brain.</text>
</comment>
<feature type="domain" description="Cadherin" evidence="14">
    <location>
        <begin position="435"/>
        <end position="544"/>
    </location>
</feature>
<evidence type="ECO:0000256" key="3">
    <source>
        <dbReference type="ARBA" id="ARBA00022475"/>
    </source>
</evidence>
<dbReference type="FunFam" id="2.60.40.60:FF:000002">
    <property type="entry name" value="Protocadherin alpha 2"/>
    <property type="match status" value="1"/>
</dbReference>
<keyword evidence="9 13" id="KW-1133">Transmembrane helix</keyword>
<evidence type="ECO:0000256" key="12">
    <source>
        <dbReference type="PROSITE-ProRule" id="PRU00043"/>
    </source>
</evidence>
<evidence type="ECO:0000256" key="8">
    <source>
        <dbReference type="ARBA" id="ARBA00022889"/>
    </source>
</evidence>
<comment type="caution">
    <text evidence="15">The sequence shown here is derived from an EMBL/GenBank/DDBJ whole genome shotgun (WGS) entry which is preliminary data.</text>
</comment>
<dbReference type="SMART" id="SM00112">
    <property type="entry name" value="CA"/>
    <property type="match status" value="6"/>
</dbReference>
<feature type="domain" description="Cadherin" evidence="14">
    <location>
        <begin position="113"/>
        <end position="221"/>
    </location>
</feature>
<keyword evidence="10 13" id="KW-0472">Membrane</keyword>
<keyword evidence="8" id="KW-0130">Cell adhesion</keyword>
<dbReference type="PROSITE" id="PS50268">
    <property type="entry name" value="CADHERIN_2"/>
    <property type="match status" value="6"/>
</dbReference>
<dbReference type="Proteomes" id="UP000770717">
    <property type="component" value="Unassembled WGS sequence"/>
</dbReference>
<dbReference type="PRINTS" id="PR00205">
    <property type="entry name" value="CADHERIN"/>
</dbReference>
<proteinExistence type="predicted"/>
<evidence type="ECO:0000256" key="5">
    <source>
        <dbReference type="ARBA" id="ARBA00022729"/>
    </source>
</evidence>
<evidence type="ECO:0000256" key="7">
    <source>
        <dbReference type="ARBA" id="ARBA00022837"/>
    </source>
</evidence>
<keyword evidence="16" id="KW-1185">Reference proteome</keyword>
<evidence type="ECO:0000313" key="16">
    <source>
        <dbReference type="Proteomes" id="UP000770717"/>
    </source>
</evidence>
<keyword evidence="3" id="KW-1003">Cell membrane</keyword>
<organism evidence="15 16">
    <name type="scientific">Eleutherodactylus coqui</name>
    <name type="common">Puerto Rican coqui</name>
    <dbReference type="NCBI Taxonomy" id="57060"/>
    <lineage>
        <taxon>Eukaryota</taxon>
        <taxon>Metazoa</taxon>
        <taxon>Chordata</taxon>
        <taxon>Craniata</taxon>
        <taxon>Vertebrata</taxon>
        <taxon>Euteleostomi</taxon>
        <taxon>Amphibia</taxon>
        <taxon>Batrachia</taxon>
        <taxon>Anura</taxon>
        <taxon>Neobatrachia</taxon>
        <taxon>Hyloidea</taxon>
        <taxon>Eleutherodactylidae</taxon>
        <taxon>Eleutherodactylinae</taxon>
        <taxon>Eleutherodactylus</taxon>
        <taxon>Eleutherodactylus</taxon>
    </lineage>
</organism>
<dbReference type="GO" id="GO:0005886">
    <property type="term" value="C:plasma membrane"/>
    <property type="evidence" value="ECO:0007669"/>
    <property type="project" value="UniProtKB-SubCell"/>
</dbReference>
<dbReference type="AlphaFoldDB" id="A0A8J6KG53"/>
<evidence type="ECO:0000256" key="9">
    <source>
        <dbReference type="ARBA" id="ARBA00022989"/>
    </source>
</evidence>
<feature type="domain" description="Cadherin" evidence="14">
    <location>
        <begin position="14"/>
        <end position="112"/>
    </location>
</feature>
<feature type="domain" description="Cadherin" evidence="14">
    <location>
        <begin position="222"/>
        <end position="329"/>
    </location>
</feature>
<dbReference type="CDD" id="cd11304">
    <property type="entry name" value="Cadherin_repeat"/>
    <property type="match status" value="6"/>
</dbReference>
<feature type="domain" description="Cadherin" evidence="14">
    <location>
        <begin position="559"/>
        <end position="655"/>
    </location>
</feature>
<dbReference type="GO" id="GO:0005509">
    <property type="term" value="F:calcium ion binding"/>
    <property type="evidence" value="ECO:0007669"/>
    <property type="project" value="UniProtKB-UniRule"/>
</dbReference>
<gene>
    <name evidence="15" type="ORF">GDO78_006338</name>
</gene>
<accession>A0A8J6KG53</accession>
<dbReference type="GO" id="GO:0007156">
    <property type="term" value="P:homophilic cell adhesion via plasma membrane adhesion molecules"/>
    <property type="evidence" value="ECO:0007669"/>
    <property type="project" value="InterPro"/>
</dbReference>
<dbReference type="FunFam" id="2.60.40.60:FF:000129">
    <property type="entry name" value="protocadherin alpha-C2 isoform X1"/>
    <property type="match status" value="1"/>
</dbReference>
<sequence length="828" mass="92643">MSWDVVLSQLHYIIPEESKHGTFVGRIAQDLGLDIGEINSRMLHIVSRDEKEYFQVNLQNGILFVKETIDREVQCPNTPFCIIPLQVIVDKPVQMYRVDVEIEDKNDNSPIFSSSVTNLVISEVRPAGSRFPLEGAADPDLGTNSITNYELSASDYFALDFQKYMNQIRSLELVLKKSLDREMQSIYNLTLTAYDGGKPRLSGKTYIVVNVEDLNDNAPFFNQPFYQCSVTENALKGTLVIKLNATDLDEGKNGEITYLYSKMVKEDVRSIFSLNKHTGEIRVIGEVDFETINMYEIQIDAVDNGDHPMIGHCKVLVTVVDINDNPPEMKVTSLLVPVPEDSPQGTTVAIISVHDKDSGSNGKVACYIPELSPFKINPAFSGDFSLTVNSKLDRETKPKHEIVVIARDEGSPPLSTSKTFIFDVSDVNDNAPSFHQPVDTIFIRENNPPGSHVYTALASDPDVGQNSFISYSISDSSIDSIPISSYISINPENGKVFALVSFDREQLTYFQCHIIATDAGLHPLNSSLILNVFIEDINDNAPSFSPLFTDVMIKTSKMAQPGHFVTQVRAVDLDSGYNAWITYSFKDPSTKIPFVISHQNGEISLKRSFVDLDNEDYRLIVMAQDHGEPVMTAVTQIIISVVEAGEDILADNPQTKNYSDDLFDGNIYLVVAICIISSIFLITLITFSILKWQKYRDEVNELKENYKICSNTGGSWMYSQHTQYQISSNSFQPKSDLIVFTPNNSQTPNNEAVTAVAEENLLCRSHHFLELPRFSHMKTLASIGEIQKCSGRPLTSMGFVIRNEHPNIAGSSFRITRTRTFWCSLIFS</sequence>
<reference evidence="15" key="1">
    <citation type="thesis" date="2020" institute="ProQuest LLC" country="789 East Eisenhower Parkway, Ann Arbor, MI, USA">
        <title>Comparative Genomics and Chromosome Evolution.</title>
        <authorList>
            <person name="Mudd A.B."/>
        </authorList>
    </citation>
    <scope>NUCLEOTIDE SEQUENCE</scope>
    <source>
        <strain evidence="15">HN-11 Male</strain>
        <tissue evidence="15">Kidney and liver</tissue>
    </source>
</reference>
<dbReference type="InterPro" id="IPR020894">
    <property type="entry name" value="Cadherin_CS"/>
</dbReference>
<dbReference type="Pfam" id="PF08266">
    <property type="entry name" value="Cadherin_2"/>
    <property type="match status" value="1"/>
</dbReference>
<dbReference type="OrthoDB" id="6252479at2759"/>
<evidence type="ECO:0000256" key="11">
    <source>
        <dbReference type="ARBA" id="ARBA00023180"/>
    </source>
</evidence>
<dbReference type="PROSITE" id="PS00232">
    <property type="entry name" value="CADHERIN_1"/>
    <property type="match status" value="2"/>
</dbReference>
<keyword evidence="4 13" id="KW-0812">Transmembrane</keyword>
<dbReference type="SUPFAM" id="SSF49313">
    <property type="entry name" value="Cadherin-like"/>
    <property type="match status" value="6"/>
</dbReference>
<dbReference type="PANTHER" id="PTHR24028">
    <property type="entry name" value="CADHERIN-87A"/>
    <property type="match status" value="1"/>
</dbReference>
<dbReference type="FunFam" id="2.60.40.60:FF:000004">
    <property type="entry name" value="Protocadherin 1 gamma 2"/>
    <property type="match status" value="1"/>
</dbReference>
<evidence type="ECO:0000256" key="1">
    <source>
        <dbReference type="ARBA" id="ARBA00003436"/>
    </source>
</evidence>
<feature type="transmembrane region" description="Helical" evidence="13">
    <location>
        <begin position="667"/>
        <end position="690"/>
    </location>
</feature>
<dbReference type="FunFam" id="2.60.40.60:FF:000006">
    <property type="entry name" value="Protocadherin alpha 2"/>
    <property type="match status" value="1"/>
</dbReference>
<dbReference type="InterPro" id="IPR013164">
    <property type="entry name" value="Cadherin_N"/>
</dbReference>
<evidence type="ECO:0000256" key="2">
    <source>
        <dbReference type="ARBA" id="ARBA00004251"/>
    </source>
</evidence>
<dbReference type="InterPro" id="IPR002126">
    <property type="entry name" value="Cadherin-like_dom"/>
</dbReference>
<keyword evidence="7 12" id="KW-0106">Calcium</keyword>
<evidence type="ECO:0000259" key="14">
    <source>
        <dbReference type="PROSITE" id="PS50268"/>
    </source>
</evidence>
<dbReference type="FunFam" id="2.60.40.60:FF:000007">
    <property type="entry name" value="Protocadherin alpha 2"/>
    <property type="match status" value="1"/>
</dbReference>